<evidence type="ECO:0000313" key="2">
    <source>
        <dbReference type="Proteomes" id="UP000094527"/>
    </source>
</evidence>
<gene>
    <name evidence="1" type="ORF">Ocin01_04615</name>
</gene>
<proteinExistence type="predicted"/>
<dbReference type="Proteomes" id="UP000094527">
    <property type="component" value="Unassembled WGS sequence"/>
</dbReference>
<dbReference type="EMBL" id="LJIJ01000126">
    <property type="protein sequence ID" value="ODN02058.1"/>
    <property type="molecule type" value="Genomic_DNA"/>
</dbReference>
<sequence length="348" mass="38967">KCRHINQGENLKGILVPNLRGLITRLTGKDVKMSLHFNKYVPPHHCKVKFEFKSGTPVRVRTLNDGVYEGEVLATNHSNGSDQSFFELVNALKLGSVNEAAKRCQYVRFEPHELISVEVLGPPNVKSFIKKPEKLHQTFFVDSSGMFDKLVKHLQEDKPTEVGINFYGLDVGRGGDLFLVAEFYLWARGQPASVIASTRKNLKYKPLSDILVEFIGANGIPDQEVAVLKEFEEKEIHFNEFTHPLKELPVKDKTAQKWVAIQIKHLLVVRDAMTKRMHAPLVECISTNLCTHVGTVGRNEFHSSYDHSAPLSIPPTVINKFIPSKVAVSSTTATVTTPEIVLCGVYNI</sequence>
<feature type="non-terminal residue" evidence="1">
    <location>
        <position position="348"/>
    </location>
</feature>
<organism evidence="1 2">
    <name type="scientific">Orchesella cincta</name>
    <name type="common">Springtail</name>
    <name type="synonym">Podura cincta</name>
    <dbReference type="NCBI Taxonomy" id="48709"/>
    <lineage>
        <taxon>Eukaryota</taxon>
        <taxon>Metazoa</taxon>
        <taxon>Ecdysozoa</taxon>
        <taxon>Arthropoda</taxon>
        <taxon>Hexapoda</taxon>
        <taxon>Collembola</taxon>
        <taxon>Entomobryomorpha</taxon>
        <taxon>Entomobryoidea</taxon>
        <taxon>Orchesellidae</taxon>
        <taxon>Orchesellinae</taxon>
        <taxon>Orchesella</taxon>
    </lineage>
</organism>
<evidence type="ECO:0000313" key="1">
    <source>
        <dbReference type="EMBL" id="ODN02058.1"/>
    </source>
</evidence>
<keyword evidence="2" id="KW-1185">Reference proteome</keyword>
<feature type="non-terminal residue" evidence="1">
    <location>
        <position position="1"/>
    </location>
</feature>
<dbReference type="AlphaFoldDB" id="A0A1D2N9X9"/>
<protein>
    <submittedName>
        <fullName evidence="1">Uncharacterized protein</fullName>
    </submittedName>
</protein>
<accession>A0A1D2N9X9</accession>
<name>A0A1D2N9X9_ORCCI</name>
<reference evidence="1 2" key="1">
    <citation type="journal article" date="2016" name="Genome Biol. Evol.">
        <title>Gene Family Evolution Reflects Adaptation to Soil Environmental Stressors in the Genome of the Collembolan Orchesella cincta.</title>
        <authorList>
            <person name="Faddeeva-Vakhrusheva A."/>
            <person name="Derks M.F."/>
            <person name="Anvar S.Y."/>
            <person name="Agamennone V."/>
            <person name="Suring W."/>
            <person name="Smit S."/>
            <person name="van Straalen N.M."/>
            <person name="Roelofs D."/>
        </authorList>
    </citation>
    <scope>NUCLEOTIDE SEQUENCE [LARGE SCALE GENOMIC DNA]</scope>
    <source>
        <tissue evidence="1">Mixed pool</tissue>
    </source>
</reference>
<comment type="caution">
    <text evidence="1">The sequence shown here is derived from an EMBL/GenBank/DDBJ whole genome shotgun (WGS) entry which is preliminary data.</text>
</comment>